<protein>
    <recommendedName>
        <fullName evidence="15 16">Multifunctional fusion protein</fullName>
    </recommendedName>
    <domain>
        <recommendedName>
            <fullName evidence="16">3-hydroxyacyl-[acyl-carrier-protein] dehydratase FabZ</fullName>
            <ecNumber evidence="16">4.2.1.59</ecNumber>
        </recommendedName>
        <alternativeName>
            <fullName evidence="16">(3R)-hydroxymyristoyl-[acyl-carrier-protein] dehydratase</fullName>
        </alternativeName>
        <alternativeName>
            <fullName evidence="16">Beta-hydroxyacyl-ACP dehydratase</fullName>
            <shortName evidence="16">(3R)-hydroxymyristoyl-ACP dehydrase</shortName>
        </alternativeName>
    </domain>
    <domain>
        <recommendedName>
            <fullName evidence="15">UDP-3-O-acyl-N-acetylglucosamine deacetylase</fullName>
            <shortName evidence="15">UDP-3-O-acyl-GlcNAc deacetylase</shortName>
            <ecNumber evidence="15">3.5.1.108</ecNumber>
        </recommendedName>
        <alternativeName>
            <fullName evidence="15">UDP-3-O-[R-3-hydroxymyristoyl]-N-acetylglucosamine deacetylase</fullName>
        </alternativeName>
    </domain>
</protein>
<comment type="cofactor">
    <cofactor evidence="1 15">
        <name>Zn(2+)</name>
        <dbReference type="ChEBI" id="CHEBI:29105"/>
    </cofactor>
</comment>
<evidence type="ECO:0000256" key="5">
    <source>
        <dbReference type="ARBA" id="ARBA00022490"/>
    </source>
</evidence>
<dbReference type="InterPro" id="IPR010084">
    <property type="entry name" value="FabZ"/>
</dbReference>
<dbReference type="GO" id="GO:0016020">
    <property type="term" value="C:membrane"/>
    <property type="evidence" value="ECO:0007669"/>
    <property type="project" value="GOC"/>
</dbReference>
<dbReference type="EC" id="3.5.1.108" evidence="15"/>
<accession>A0AAE4Z9R6</accession>
<comment type="caution">
    <text evidence="17">The sequence shown here is derived from an EMBL/GenBank/DDBJ whole genome shotgun (WGS) entry which is preliminary data.</text>
</comment>
<evidence type="ECO:0000256" key="14">
    <source>
        <dbReference type="ARBA" id="ARBA00025049"/>
    </source>
</evidence>
<evidence type="ECO:0000256" key="6">
    <source>
        <dbReference type="ARBA" id="ARBA00022516"/>
    </source>
</evidence>
<dbReference type="NCBIfam" id="TIGR00325">
    <property type="entry name" value="lpxC"/>
    <property type="match status" value="1"/>
</dbReference>
<dbReference type="InterPro" id="IPR029069">
    <property type="entry name" value="HotDog_dom_sf"/>
</dbReference>
<comment type="similarity">
    <text evidence="16">Belongs to the thioester dehydratase family. FabZ subfamily.</text>
</comment>
<dbReference type="GO" id="GO:0046872">
    <property type="term" value="F:metal ion binding"/>
    <property type="evidence" value="ECO:0007669"/>
    <property type="project" value="UniProtKB-KW"/>
</dbReference>
<evidence type="ECO:0000256" key="16">
    <source>
        <dbReference type="HAMAP-Rule" id="MF_00406"/>
    </source>
</evidence>
<evidence type="ECO:0000256" key="15">
    <source>
        <dbReference type="HAMAP-Rule" id="MF_00388"/>
    </source>
</evidence>
<name>A0AAE4Z9R6_9BACT</name>
<dbReference type="InterPro" id="IPR015870">
    <property type="entry name" value="UDP-acyl_N-AcGlcN_deAcase_N"/>
</dbReference>
<feature type="binding site" evidence="15">
    <location>
        <position position="238"/>
    </location>
    <ligand>
        <name>Zn(2+)</name>
        <dbReference type="ChEBI" id="CHEBI:29105"/>
    </ligand>
</feature>
<evidence type="ECO:0000256" key="3">
    <source>
        <dbReference type="ARBA" id="ARBA00004496"/>
    </source>
</evidence>
<dbReference type="GO" id="GO:0103117">
    <property type="term" value="F:UDP-3-O-acyl-N-acetylglucosamine deacetylase activity"/>
    <property type="evidence" value="ECO:0007669"/>
    <property type="project" value="UniProtKB-UniRule"/>
</dbReference>
<dbReference type="FunFam" id="3.10.129.10:FF:000001">
    <property type="entry name" value="3-hydroxyacyl-[acyl-carrier-protein] dehydratase FabZ"/>
    <property type="match status" value="1"/>
</dbReference>
<dbReference type="SUPFAM" id="SSF54211">
    <property type="entry name" value="Ribosomal protein S5 domain 2-like"/>
    <property type="match status" value="2"/>
</dbReference>
<keyword evidence="12 16" id="KW-0456">Lyase</keyword>
<proteinExistence type="inferred from homology"/>
<dbReference type="HAMAP" id="MF_00406">
    <property type="entry name" value="FabZ"/>
    <property type="match status" value="1"/>
</dbReference>
<comment type="function">
    <text evidence="2 15">Catalyzes the hydrolysis of UDP-3-O-myristoyl-N-acetylglucosamine to form UDP-3-O-myristoylglucosamine and acetate, the committed step in lipid A biosynthesis.</text>
</comment>
<evidence type="ECO:0000256" key="12">
    <source>
        <dbReference type="ARBA" id="ARBA00023239"/>
    </source>
</evidence>
<dbReference type="SUPFAM" id="SSF54637">
    <property type="entry name" value="Thioesterase/thiol ester dehydrase-isomerase"/>
    <property type="match status" value="1"/>
</dbReference>
<keyword evidence="11 15" id="KW-0443">Lipid metabolism</keyword>
<dbReference type="Gene3D" id="3.30.230.20">
    <property type="entry name" value="lpxc deacetylase, domain 1"/>
    <property type="match status" value="1"/>
</dbReference>
<evidence type="ECO:0000256" key="9">
    <source>
        <dbReference type="ARBA" id="ARBA00022801"/>
    </source>
</evidence>
<dbReference type="InterPro" id="IPR004463">
    <property type="entry name" value="UDP-acyl_GlcNac_deAcase"/>
</dbReference>
<keyword evidence="6 15" id="KW-0444">Lipid biosynthesis</keyword>
<evidence type="ECO:0000256" key="8">
    <source>
        <dbReference type="ARBA" id="ARBA00022723"/>
    </source>
</evidence>
<feature type="binding site" evidence="15">
    <location>
        <position position="77"/>
    </location>
    <ligand>
        <name>Zn(2+)</name>
        <dbReference type="ChEBI" id="CHEBI:29105"/>
    </ligand>
</feature>
<dbReference type="PANTHER" id="PTHR33694">
    <property type="entry name" value="UDP-3-O-ACYL-N-ACETYLGLUCOSAMINE DEACETYLASE 1, MITOCHONDRIAL-RELATED"/>
    <property type="match status" value="1"/>
</dbReference>
<comment type="subcellular location">
    <subcellularLocation>
        <location evidence="3 16">Cytoplasm</location>
    </subcellularLocation>
</comment>
<feature type="active site" evidence="16">
    <location>
        <position position="330"/>
    </location>
</feature>
<dbReference type="NCBIfam" id="NF009667">
    <property type="entry name" value="PRK13188.1"/>
    <property type="match status" value="1"/>
</dbReference>
<evidence type="ECO:0000256" key="1">
    <source>
        <dbReference type="ARBA" id="ARBA00001947"/>
    </source>
</evidence>
<reference evidence="17 18" key="1">
    <citation type="submission" date="2020-01" db="EMBL/GenBank/DDBJ databases">
        <title>Genomes assembled from Gulf of Kutch pelagic sediment metagenomes.</title>
        <authorList>
            <person name="Chandrashekar M."/>
            <person name="Mahajan M.S."/>
            <person name="Dave K.J."/>
            <person name="Vatsa P."/>
            <person name="Nathani N.M."/>
        </authorList>
    </citation>
    <scope>NUCLEOTIDE SEQUENCE [LARGE SCALE GENOMIC DNA]</scope>
    <source>
        <strain evidence="17">KS3-K002</strain>
    </source>
</reference>
<evidence type="ECO:0000256" key="13">
    <source>
        <dbReference type="ARBA" id="ARBA00024535"/>
    </source>
</evidence>
<dbReference type="NCBIfam" id="TIGR01750">
    <property type="entry name" value="fabZ"/>
    <property type="match status" value="1"/>
</dbReference>
<dbReference type="InterPro" id="IPR013114">
    <property type="entry name" value="FabA_FabZ"/>
</dbReference>
<dbReference type="InterPro" id="IPR011334">
    <property type="entry name" value="UDP-acyl_GlcNac_deAcase_C"/>
</dbReference>
<dbReference type="Gene3D" id="3.30.1700.10">
    <property type="entry name" value="lpxc deacetylase, domain 2"/>
    <property type="match status" value="1"/>
</dbReference>
<evidence type="ECO:0000256" key="7">
    <source>
        <dbReference type="ARBA" id="ARBA00022556"/>
    </source>
</evidence>
<keyword evidence="5 16" id="KW-0963">Cytoplasm</keyword>
<evidence type="ECO:0000256" key="10">
    <source>
        <dbReference type="ARBA" id="ARBA00022833"/>
    </source>
</evidence>
<feature type="active site" description="Proton donor" evidence="15">
    <location>
        <position position="261"/>
    </location>
</feature>
<evidence type="ECO:0000313" key="17">
    <source>
        <dbReference type="EMBL" id="NIR75282.1"/>
    </source>
</evidence>
<dbReference type="Pfam" id="PF07977">
    <property type="entry name" value="FabA"/>
    <property type="match status" value="1"/>
</dbReference>
<keyword evidence="8 15" id="KW-0479">Metal-binding</keyword>
<dbReference type="CDD" id="cd01288">
    <property type="entry name" value="FabZ"/>
    <property type="match status" value="1"/>
</dbReference>
<dbReference type="EMBL" id="JAACAK010000067">
    <property type="protein sequence ID" value="NIR75282.1"/>
    <property type="molecule type" value="Genomic_DNA"/>
</dbReference>
<dbReference type="GO" id="GO:0019171">
    <property type="term" value="F:(3R)-hydroxyacyl-[acyl-carrier-protein] dehydratase activity"/>
    <property type="evidence" value="ECO:0007669"/>
    <property type="project" value="UniProtKB-EC"/>
</dbReference>
<evidence type="ECO:0000256" key="4">
    <source>
        <dbReference type="ARBA" id="ARBA00005002"/>
    </source>
</evidence>
<dbReference type="Gene3D" id="3.10.129.10">
    <property type="entry name" value="Hotdog Thioesterase"/>
    <property type="match status" value="1"/>
</dbReference>
<dbReference type="Pfam" id="PF03331">
    <property type="entry name" value="LpxC"/>
    <property type="match status" value="1"/>
</dbReference>
<keyword evidence="9 15" id="KW-0378">Hydrolase</keyword>
<gene>
    <name evidence="16" type="primary">fabZ</name>
    <name evidence="15" type="synonym">lpxC</name>
    <name evidence="17" type="ORF">GWO12_09235</name>
</gene>
<dbReference type="GO" id="GO:0009245">
    <property type="term" value="P:lipid A biosynthetic process"/>
    <property type="evidence" value="ECO:0007669"/>
    <property type="project" value="UniProtKB-UniRule"/>
</dbReference>
<organism evidence="17 18">
    <name type="scientific">Candidatus Kutchimonas denitrificans</name>
    <dbReference type="NCBI Taxonomy" id="3056748"/>
    <lineage>
        <taxon>Bacteria</taxon>
        <taxon>Pseudomonadati</taxon>
        <taxon>Gemmatimonadota</taxon>
        <taxon>Gemmatimonadia</taxon>
        <taxon>Candidatus Palauibacterales</taxon>
        <taxon>Candidatus Palauibacteraceae</taxon>
        <taxon>Candidatus Kutchimonas</taxon>
    </lineage>
</organism>
<dbReference type="EC" id="4.2.1.59" evidence="16"/>
<dbReference type="GO" id="GO:0006633">
    <property type="term" value="P:fatty acid biosynthetic process"/>
    <property type="evidence" value="ECO:0007669"/>
    <property type="project" value="UniProtKB-UniRule"/>
</dbReference>
<dbReference type="AlphaFoldDB" id="A0AAE4Z9R6"/>
<dbReference type="GO" id="GO:0005737">
    <property type="term" value="C:cytoplasm"/>
    <property type="evidence" value="ECO:0007669"/>
    <property type="project" value="UniProtKB-SubCell"/>
</dbReference>
<comment type="function">
    <text evidence="14 16">Involved in unsaturated fatty acids biosynthesis. Catalyzes the dehydration of short chain beta-hydroxyacyl-ACPs and long chain saturated and unsaturated beta-hydroxyacyl-ACPs.</text>
</comment>
<sequence length="425" mass="46898">MKQRTVSKAVELSGTGLHSGTEVTMSLQPAELDTGIVFRRTDVEGRGEVPATVANVAEVERGTVLRHDGVKVRTVEHVLSALAGLQIDNLVIELDGEEPPVGDGSAAAFVELLQQAGTKEQGEDAAVFECTTPFAVNAGDSHYAVFPDDSYGLSVSIDFDHPLIRRQHAAYRVDPETFEQEIGPARTFGFFEDAEKLRAAGLALGASVENTVVLTSDGLYEGVKLRYDDEFVRHKALDLIGDLALVGTRIKGRVVAERPGHLGNIALAREMAERARRQRTTRRVDISQIFQILPHRYPFLLVDRVVEYERAERIVGIKNVTINEPFFVGHFPGLPIMPGVLIIEAMAQVGGLLLMDTVENPEDKIVYFMSLDKVKFRRPVIPGDQIEFELRMLQMRRSVCRMKGIGRVDGQVVAEAEMAAQVVDR</sequence>
<keyword evidence="7 15" id="KW-0441">Lipid A biosynthesis</keyword>
<dbReference type="Proteomes" id="UP000702544">
    <property type="component" value="Unassembled WGS sequence"/>
</dbReference>
<keyword evidence="10 15" id="KW-0862">Zinc</keyword>
<comment type="catalytic activity">
    <reaction evidence="16">
        <text>a (3R)-hydroxyacyl-[ACP] = a (2E)-enoyl-[ACP] + H2O</text>
        <dbReference type="Rhea" id="RHEA:13097"/>
        <dbReference type="Rhea" id="RHEA-COMP:9925"/>
        <dbReference type="Rhea" id="RHEA-COMP:9945"/>
        <dbReference type="ChEBI" id="CHEBI:15377"/>
        <dbReference type="ChEBI" id="CHEBI:78784"/>
        <dbReference type="ChEBI" id="CHEBI:78827"/>
        <dbReference type="EC" id="4.2.1.59"/>
    </reaction>
</comment>
<feature type="binding site" evidence="15">
    <location>
        <position position="234"/>
    </location>
    <ligand>
        <name>Zn(2+)</name>
        <dbReference type="ChEBI" id="CHEBI:29105"/>
    </ligand>
</feature>
<evidence type="ECO:0000313" key="18">
    <source>
        <dbReference type="Proteomes" id="UP000702544"/>
    </source>
</evidence>
<dbReference type="HAMAP" id="MF_00388">
    <property type="entry name" value="LpxC"/>
    <property type="match status" value="1"/>
</dbReference>
<comment type="similarity">
    <text evidence="15">Belongs to the LpxC family.</text>
</comment>
<evidence type="ECO:0000256" key="2">
    <source>
        <dbReference type="ARBA" id="ARBA00002923"/>
    </source>
</evidence>
<comment type="catalytic activity">
    <reaction evidence="13 15">
        <text>a UDP-3-O-[(3R)-3-hydroxyacyl]-N-acetyl-alpha-D-glucosamine + H2O = a UDP-3-O-[(3R)-3-hydroxyacyl]-alpha-D-glucosamine + acetate</text>
        <dbReference type="Rhea" id="RHEA:67816"/>
        <dbReference type="ChEBI" id="CHEBI:15377"/>
        <dbReference type="ChEBI" id="CHEBI:30089"/>
        <dbReference type="ChEBI" id="CHEBI:137740"/>
        <dbReference type="ChEBI" id="CHEBI:173225"/>
        <dbReference type="EC" id="3.5.1.108"/>
    </reaction>
</comment>
<comment type="pathway">
    <text evidence="4 15">Glycolipid biosynthesis; lipid IV(A) biosynthesis; lipid IV(A) from (3R)-3-hydroxytetradecanoyl-[acyl-carrier-protein] and UDP-N-acetyl-alpha-D-glucosamine: step 2/6.</text>
</comment>
<dbReference type="PANTHER" id="PTHR33694:SF1">
    <property type="entry name" value="UDP-3-O-ACYL-N-ACETYLGLUCOSAMINE DEACETYLASE 1, MITOCHONDRIAL-RELATED"/>
    <property type="match status" value="1"/>
</dbReference>
<evidence type="ECO:0000256" key="11">
    <source>
        <dbReference type="ARBA" id="ARBA00023098"/>
    </source>
</evidence>
<dbReference type="InterPro" id="IPR020568">
    <property type="entry name" value="Ribosomal_Su5_D2-typ_SF"/>
</dbReference>
<dbReference type="NCBIfam" id="NF000582">
    <property type="entry name" value="PRK00006.1"/>
    <property type="match status" value="1"/>
</dbReference>